<dbReference type="InterPro" id="IPR036388">
    <property type="entry name" value="WH-like_DNA-bd_sf"/>
</dbReference>
<evidence type="ECO:0000256" key="3">
    <source>
        <dbReference type="ARBA" id="ARBA00023163"/>
    </source>
</evidence>
<dbReference type="KEGG" id="aav:Aave_0839"/>
<dbReference type="Proteomes" id="UP000002596">
    <property type="component" value="Chromosome"/>
</dbReference>
<dbReference type="GO" id="GO:0003677">
    <property type="term" value="F:DNA binding"/>
    <property type="evidence" value="ECO:0007669"/>
    <property type="project" value="UniProtKB-KW"/>
</dbReference>
<proteinExistence type="predicted"/>
<name>A1TKE9_PARC0</name>
<evidence type="ECO:0000259" key="5">
    <source>
        <dbReference type="PROSITE" id="PS51078"/>
    </source>
</evidence>
<evidence type="ECO:0000256" key="1">
    <source>
        <dbReference type="ARBA" id="ARBA00023015"/>
    </source>
</evidence>
<dbReference type="HOGENOM" id="CLU_062618_1_0_4"/>
<feature type="domain" description="IclR-ED" evidence="5">
    <location>
        <begin position="84"/>
        <end position="267"/>
    </location>
</feature>
<dbReference type="Gene3D" id="1.10.10.10">
    <property type="entry name" value="Winged helix-like DNA-binding domain superfamily/Winged helix DNA-binding domain"/>
    <property type="match status" value="1"/>
</dbReference>
<dbReference type="SUPFAM" id="SSF55781">
    <property type="entry name" value="GAF domain-like"/>
    <property type="match status" value="1"/>
</dbReference>
<keyword evidence="2" id="KW-0238">DNA-binding</keyword>
<dbReference type="Pfam" id="PF09339">
    <property type="entry name" value="HTH_IclR"/>
    <property type="match status" value="1"/>
</dbReference>
<dbReference type="Gene3D" id="3.30.450.40">
    <property type="match status" value="1"/>
</dbReference>
<feature type="domain" description="HTH iclR-type" evidence="4">
    <location>
        <begin position="21"/>
        <end position="83"/>
    </location>
</feature>
<gene>
    <name evidence="6" type="ordered locus">Aave_0839</name>
</gene>
<evidence type="ECO:0000313" key="7">
    <source>
        <dbReference type="Proteomes" id="UP000002596"/>
    </source>
</evidence>
<dbReference type="PROSITE" id="PS51077">
    <property type="entry name" value="HTH_ICLR"/>
    <property type="match status" value="1"/>
</dbReference>
<evidence type="ECO:0000313" key="6">
    <source>
        <dbReference type="EMBL" id="ABM31437.1"/>
    </source>
</evidence>
<dbReference type="PANTHER" id="PTHR30136:SF23">
    <property type="entry name" value="DNA-BINDING TRANSCRIPTIONAL ACTIVATOR MHPR"/>
    <property type="match status" value="1"/>
</dbReference>
<keyword evidence="3" id="KW-0804">Transcription</keyword>
<accession>A1TKE9</accession>
<evidence type="ECO:0000259" key="4">
    <source>
        <dbReference type="PROSITE" id="PS51077"/>
    </source>
</evidence>
<dbReference type="SUPFAM" id="SSF46785">
    <property type="entry name" value="Winged helix' DNA-binding domain"/>
    <property type="match status" value="1"/>
</dbReference>
<dbReference type="PROSITE" id="PS51078">
    <property type="entry name" value="ICLR_ED"/>
    <property type="match status" value="1"/>
</dbReference>
<dbReference type="eggNOG" id="COG1414">
    <property type="taxonomic scope" value="Bacteria"/>
</dbReference>
<dbReference type="InterPro" id="IPR014757">
    <property type="entry name" value="Tscrpt_reg_IclR_C"/>
</dbReference>
<dbReference type="GO" id="GO:0045892">
    <property type="term" value="P:negative regulation of DNA-templated transcription"/>
    <property type="evidence" value="ECO:0007669"/>
    <property type="project" value="TreeGrafter"/>
</dbReference>
<dbReference type="AlphaFoldDB" id="A1TKE9"/>
<dbReference type="InterPro" id="IPR036390">
    <property type="entry name" value="WH_DNA-bd_sf"/>
</dbReference>
<keyword evidence="1" id="KW-0805">Transcription regulation</keyword>
<dbReference type="SMART" id="SM00346">
    <property type="entry name" value="HTH_ICLR"/>
    <property type="match status" value="1"/>
</dbReference>
<dbReference type="InterPro" id="IPR005471">
    <property type="entry name" value="Tscrpt_reg_IclR_N"/>
</dbReference>
<dbReference type="InterPro" id="IPR050707">
    <property type="entry name" value="HTH_MetabolicPath_Reg"/>
</dbReference>
<evidence type="ECO:0000256" key="2">
    <source>
        <dbReference type="ARBA" id="ARBA00023125"/>
    </source>
</evidence>
<dbReference type="PANTHER" id="PTHR30136">
    <property type="entry name" value="HELIX-TURN-HELIX TRANSCRIPTIONAL REGULATOR, ICLR FAMILY"/>
    <property type="match status" value="1"/>
</dbReference>
<dbReference type="InterPro" id="IPR029016">
    <property type="entry name" value="GAF-like_dom_sf"/>
</dbReference>
<dbReference type="GO" id="GO:0003700">
    <property type="term" value="F:DNA-binding transcription factor activity"/>
    <property type="evidence" value="ECO:0007669"/>
    <property type="project" value="TreeGrafter"/>
</dbReference>
<reference evidence="6" key="1">
    <citation type="submission" date="2006-12" db="EMBL/GenBank/DDBJ databases">
        <title>Complete sequence of Acidovorax avenae subsp. citrulli AAC00-1.</title>
        <authorList>
            <consortium name="US DOE Joint Genome Institute"/>
            <person name="Copeland A."/>
            <person name="Lucas S."/>
            <person name="Lapidus A."/>
            <person name="Barry K."/>
            <person name="Detter J.C."/>
            <person name="Glavina del Rio T."/>
            <person name="Dalin E."/>
            <person name="Tice H."/>
            <person name="Pitluck S."/>
            <person name="Kiss H."/>
            <person name="Brettin T."/>
            <person name="Bruce D."/>
            <person name="Han C."/>
            <person name="Tapia R."/>
            <person name="Gilna P."/>
            <person name="Schmutz J."/>
            <person name="Larimer F."/>
            <person name="Land M."/>
            <person name="Hauser L."/>
            <person name="Kyrpides N."/>
            <person name="Kim E."/>
            <person name="Stahl D."/>
            <person name="Richardson P."/>
        </authorList>
    </citation>
    <scope>NUCLEOTIDE SEQUENCE</scope>
    <source>
        <strain evidence="6">AAC00-1</strain>
    </source>
</reference>
<dbReference type="Pfam" id="PF01614">
    <property type="entry name" value="IclR_C"/>
    <property type="match status" value="1"/>
</dbReference>
<organism evidence="6 7">
    <name type="scientific">Paracidovorax citrulli (strain AAC00-1)</name>
    <name type="common">Acidovorax citrulli</name>
    <dbReference type="NCBI Taxonomy" id="397945"/>
    <lineage>
        <taxon>Bacteria</taxon>
        <taxon>Pseudomonadati</taxon>
        <taxon>Pseudomonadota</taxon>
        <taxon>Betaproteobacteria</taxon>
        <taxon>Burkholderiales</taxon>
        <taxon>Comamonadaceae</taxon>
        <taxon>Paracidovorax</taxon>
    </lineage>
</organism>
<sequence length="304" mass="33556">MPPAFAGLPFPQREPPMSTEVRSVQRALLILRVMNERSTWSLQELHQRTGLAKSTLHRLLGTLEHEKYVRSDPHAYGQYQLTLAVSNLSSGVNEKLRLAELAAPLMITATRQIKWPLSLAVIDGHQMRVVFCTMPYSPYAIRPSSLGRRYDLIPSALGRAYLAYCTRAERRILVEAANTHGEPHQKITDMWALRRIVQETRRQGYAIRYARNNSESTAFAVPVFGGGVLRGALVYSTFASQMDDRMLKRFLSLVQSTASRIGEEAAQSSQLPGMPLPPQTAGILAAPQPAAYAGAVSNALSVAA</sequence>
<protein>
    <submittedName>
        <fullName evidence="6">Transcriptional regulator, IclR family</fullName>
    </submittedName>
</protein>
<dbReference type="EMBL" id="CP000512">
    <property type="protein sequence ID" value="ABM31437.1"/>
    <property type="molecule type" value="Genomic_DNA"/>
</dbReference>
<dbReference type="STRING" id="397945.Aave_0839"/>